<protein>
    <submittedName>
        <fullName evidence="3">Phospholipid scramblase-related protein</fullName>
    </submittedName>
</protein>
<accession>A0AAW9SUH4</accession>
<evidence type="ECO:0000256" key="1">
    <source>
        <dbReference type="ARBA" id="ARBA00005437"/>
    </source>
</evidence>
<dbReference type="InterPro" id="IPR025659">
    <property type="entry name" value="Tubby-like_C"/>
</dbReference>
<evidence type="ECO:0000313" key="4">
    <source>
        <dbReference type="Proteomes" id="UP001223646"/>
    </source>
</evidence>
<evidence type="ECO:0000313" key="3">
    <source>
        <dbReference type="EMBL" id="MEO3717823.1"/>
    </source>
</evidence>
<reference evidence="3" key="1">
    <citation type="submission" date="2023-05" db="EMBL/GenBank/DDBJ databases">
        <authorList>
            <person name="Du J."/>
        </authorList>
    </citation>
    <scope>NUCLEOTIDE SEQUENCE</scope>
    <source>
        <strain evidence="3">UMB1064</strain>
    </source>
</reference>
<dbReference type="Proteomes" id="UP001223646">
    <property type="component" value="Unassembled WGS sequence"/>
</dbReference>
<gene>
    <name evidence="3" type="ORF">QP460_009525</name>
</gene>
<reference evidence="3" key="2">
    <citation type="submission" date="2024-05" db="EMBL/GenBank/DDBJ databases">
        <authorList>
            <person name="Wolfe A."/>
        </authorList>
    </citation>
    <scope>NUCLEOTIDE SEQUENCE</scope>
    <source>
        <strain evidence="3">UMB1064</strain>
    </source>
</reference>
<evidence type="ECO:0000256" key="2">
    <source>
        <dbReference type="SAM" id="MobiDB-lite"/>
    </source>
</evidence>
<dbReference type="SUPFAM" id="SSF54518">
    <property type="entry name" value="Tubby C-terminal domain-like"/>
    <property type="match status" value="1"/>
</dbReference>
<dbReference type="RefSeq" id="WP_284826646.1">
    <property type="nucleotide sequence ID" value="NZ_JASOOY020000032.1"/>
</dbReference>
<dbReference type="InterPro" id="IPR007612">
    <property type="entry name" value="LOR"/>
</dbReference>
<dbReference type="GO" id="GO:0017128">
    <property type="term" value="F:phospholipid scramblase activity"/>
    <property type="evidence" value="ECO:0007669"/>
    <property type="project" value="InterPro"/>
</dbReference>
<dbReference type="InterPro" id="IPR038595">
    <property type="entry name" value="LOR_sf"/>
</dbReference>
<dbReference type="PANTHER" id="PTHR23248">
    <property type="entry name" value="PHOSPHOLIPID SCRAMBLASE-RELATED"/>
    <property type="match status" value="1"/>
</dbReference>
<dbReference type="GO" id="GO:0005886">
    <property type="term" value="C:plasma membrane"/>
    <property type="evidence" value="ECO:0007669"/>
    <property type="project" value="TreeGrafter"/>
</dbReference>
<organism evidence="3 4">
    <name type="scientific">Corynebacterium amycolatum</name>
    <dbReference type="NCBI Taxonomy" id="43765"/>
    <lineage>
        <taxon>Bacteria</taxon>
        <taxon>Bacillati</taxon>
        <taxon>Actinomycetota</taxon>
        <taxon>Actinomycetes</taxon>
        <taxon>Mycobacteriales</taxon>
        <taxon>Corynebacteriaceae</taxon>
        <taxon>Corynebacterium</taxon>
    </lineage>
</organism>
<comment type="similarity">
    <text evidence="1">Belongs to the LOR family.</text>
</comment>
<name>A0AAW9SUH4_CORAY</name>
<comment type="caution">
    <text evidence="3">The sequence shown here is derived from an EMBL/GenBank/DDBJ whole genome shotgun (WGS) entry which is preliminary data.</text>
</comment>
<sequence length="264" mass="29333">MSSYWDNPKSLWDQIPQHDQEDASGQQPPAPEQPSAATQPAAPEQPSAPEQPPAPQQLPPQQGRYQGLLSHHTIVIQQIRNFMADDFDILDTEGHCIGKIETTGGTLSRMFMGSRRLTVSEPDGTPVFVITDPTDFALDRYEVYYPDPHATDAEGKQQGGAESSRLLATIQQKLAFFQRKLEISIPGFADCRVDGDLWHYDATFMINDIRVAQMSRKWSGFANLLSGNERYVLQLKDDLPPQLRAAIIGAAIALDLMAKKARSD</sequence>
<dbReference type="PANTHER" id="PTHR23248:SF9">
    <property type="entry name" value="PHOSPHOLIPID SCRAMBLASE"/>
    <property type="match status" value="1"/>
</dbReference>
<dbReference type="InterPro" id="IPR005552">
    <property type="entry name" value="Scramblase"/>
</dbReference>
<dbReference type="EMBL" id="JASOOY020000032">
    <property type="protein sequence ID" value="MEO3717823.1"/>
    <property type="molecule type" value="Genomic_DNA"/>
</dbReference>
<dbReference type="Pfam" id="PF04525">
    <property type="entry name" value="LOR"/>
    <property type="match status" value="1"/>
</dbReference>
<dbReference type="Gene3D" id="2.40.160.200">
    <property type="entry name" value="LURP1-related"/>
    <property type="match status" value="1"/>
</dbReference>
<feature type="compositionally biased region" description="Pro residues" evidence="2">
    <location>
        <begin position="49"/>
        <end position="58"/>
    </location>
</feature>
<feature type="compositionally biased region" description="Low complexity" evidence="2">
    <location>
        <begin position="23"/>
        <end position="48"/>
    </location>
</feature>
<proteinExistence type="inferred from homology"/>
<dbReference type="AlphaFoldDB" id="A0AAW9SUH4"/>
<feature type="region of interest" description="Disordered" evidence="2">
    <location>
        <begin position="1"/>
        <end position="63"/>
    </location>
</feature>